<feature type="compositionally biased region" description="Polar residues" evidence="2">
    <location>
        <begin position="67"/>
        <end position="76"/>
    </location>
</feature>
<dbReference type="InterPro" id="IPR036864">
    <property type="entry name" value="Zn2-C6_fun-type_DNA-bd_sf"/>
</dbReference>
<dbReference type="PANTHER" id="PTHR31668">
    <property type="entry name" value="GLUCOSE TRANSPORT TRANSCRIPTION REGULATOR RGT1-RELATED-RELATED"/>
    <property type="match status" value="1"/>
</dbReference>
<dbReference type="Pfam" id="PF00172">
    <property type="entry name" value="Zn_clus"/>
    <property type="match status" value="1"/>
</dbReference>
<dbReference type="GO" id="GO:0000981">
    <property type="term" value="F:DNA-binding transcription factor activity, RNA polymerase II-specific"/>
    <property type="evidence" value="ECO:0007669"/>
    <property type="project" value="InterPro"/>
</dbReference>
<dbReference type="SUPFAM" id="SSF57701">
    <property type="entry name" value="Zn2/Cys6 DNA-binding domain"/>
    <property type="match status" value="1"/>
</dbReference>
<sequence length="512" mass="57279">MSSRTSKACDPCRLRKVKCNGSNPCSQCGHLNLACVYSTAASKRKPTVRGRLVAQIRQGARPDDARSNSASPQTDDPSPASYVPTSIGTTYATDFFLSLVPDYEQVVFPVNPIVLPSEIVTAIEEIDQSFENAALVYAFAAVTINLTQTSWDPDSDSLARMIDLMNQSFKAHRQAEMGADILGKLPVNVKRIMTCIFLEICLMAFKRFDRSLTILREAVAMIQMLDLDRFTDGSLSNHEIATRQRLYWEISIHERFLTMVAGYPAVLPPLGSGLPVTDLELPPRVNEGFNRLIELFHVLDDTFLAHWRAQQDPHYTAPEMTAAWIEHKQAQLDQDELDAAETDNVLISNGCGGLTELQQADLFITRLWMRILVWQLALSQGLLQSAPPQNSHEGFSMHFPAQRLSTQLRNLVGRLEKVESIGLHGSGILQKLFEITSTVAEVLALPIGPGQEKDAEARMEDFLFLITFLLSFDRIHQSQRDYLREKLSTLQKEHGLEFQSLATCSPDSWRSG</sequence>
<keyword evidence="1" id="KW-0539">Nucleus</keyword>
<feature type="domain" description="Zn(2)-C6 fungal-type" evidence="3">
    <location>
        <begin position="8"/>
        <end position="37"/>
    </location>
</feature>
<dbReference type="InterPro" id="IPR050797">
    <property type="entry name" value="Carb_Metab_Trans_Reg"/>
</dbReference>
<dbReference type="PROSITE" id="PS50048">
    <property type="entry name" value="ZN2_CY6_FUNGAL_2"/>
    <property type="match status" value="1"/>
</dbReference>
<dbReference type="PANTHER" id="PTHR31668:SF24">
    <property type="entry name" value="TRANSCRIPTION FACTOR, PUTATIVE-RELATED"/>
    <property type="match status" value="1"/>
</dbReference>
<dbReference type="Proteomes" id="UP000622797">
    <property type="component" value="Unassembled WGS sequence"/>
</dbReference>
<dbReference type="CDD" id="cd00067">
    <property type="entry name" value="GAL4"/>
    <property type="match status" value="1"/>
</dbReference>
<reference evidence="4" key="2">
    <citation type="submission" date="2020-05" db="EMBL/GenBank/DDBJ databases">
        <authorList>
            <person name="Kim H.-S."/>
            <person name="Proctor R.H."/>
            <person name="Brown D.W."/>
        </authorList>
    </citation>
    <scope>NUCLEOTIDE SEQUENCE</scope>
    <source>
        <strain evidence="4">NRRL 20472</strain>
    </source>
</reference>
<evidence type="ECO:0000313" key="4">
    <source>
        <dbReference type="EMBL" id="KAF4947330.1"/>
    </source>
</evidence>
<dbReference type="CDD" id="cd12148">
    <property type="entry name" value="fungal_TF_MHR"/>
    <property type="match status" value="1"/>
</dbReference>
<feature type="region of interest" description="Disordered" evidence="2">
    <location>
        <begin position="56"/>
        <end position="82"/>
    </location>
</feature>
<organism evidence="4 5">
    <name type="scientific">Fusarium sarcochroum</name>
    <dbReference type="NCBI Taxonomy" id="1208366"/>
    <lineage>
        <taxon>Eukaryota</taxon>
        <taxon>Fungi</taxon>
        <taxon>Dikarya</taxon>
        <taxon>Ascomycota</taxon>
        <taxon>Pezizomycotina</taxon>
        <taxon>Sordariomycetes</taxon>
        <taxon>Hypocreomycetidae</taxon>
        <taxon>Hypocreales</taxon>
        <taxon>Nectriaceae</taxon>
        <taxon>Fusarium</taxon>
        <taxon>Fusarium lateritium species complex</taxon>
    </lineage>
</organism>
<name>A0A8H4WRL0_9HYPO</name>
<dbReference type="Gene3D" id="4.10.240.10">
    <property type="entry name" value="Zn(2)-C6 fungal-type DNA-binding domain"/>
    <property type="match status" value="1"/>
</dbReference>
<dbReference type="EMBL" id="JABEXW010001112">
    <property type="protein sequence ID" value="KAF4947330.1"/>
    <property type="molecule type" value="Genomic_DNA"/>
</dbReference>
<dbReference type="AlphaFoldDB" id="A0A8H4WRL0"/>
<dbReference type="SMART" id="SM00066">
    <property type="entry name" value="GAL4"/>
    <property type="match status" value="1"/>
</dbReference>
<evidence type="ECO:0000256" key="2">
    <source>
        <dbReference type="SAM" id="MobiDB-lite"/>
    </source>
</evidence>
<gene>
    <name evidence="4" type="ORF">FSARC_13996</name>
</gene>
<evidence type="ECO:0000259" key="3">
    <source>
        <dbReference type="PROSITE" id="PS50048"/>
    </source>
</evidence>
<evidence type="ECO:0000313" key="5">
    <source>
        <dbReference type="Proteomes" id="UP000622797"/>
    </source>
</evidence>
<dbReference type="InterPro" id="IPR001138">
    <property type="entry name" value="Zn2Cys6_DnaBD"/>
</dbReference>
<evidence type="ECO:0000256" key="1">
    <source>
        <dbReference type="ARBA" id="ARBA00023242"/>
    </source>
</evidence>
<dbReference type="GO" id="GO:0008270">
    <property type="term" value="F:zinc ion binding"/>
    <property type="evidence" value="ECO:0007669"/>
    <property type="project" value="InterPro"/>
</dbReference>
<accession>A0A8H4WRL0</accession>
<keyword evidence="5" id="KW-1185">Reference proteome</keyword>
<protein>
    <recommendedName>
        <fullName evidence="3">Zn(2)-C6 fungal-type domain-containing protein</fullName>
    </recommendedName>
</protein>
<dbReference type="OrthoDB" id="2740448at2759"/>
<comment type="caution">
    <text evidence="4">The sequence shown here is derived from an EMBL/GenBank/DDBJ whole genome shotgun (WGS) entry which is preliminary data.</text>
</comment>
<dbReference type="PROSITE" id="PS00463">
    <property type="entry name" value="ZN2_CY6_FUNGAL_1"/>
    <property type="match status" value="1"/>
</dbReference>
<reference evidence="4" key="1">
    <citation type="journal article" date="2020" name="BMC Genomics">
        <title>Correction to: Identification and distribution of gene clusters required for synthesis of sphingolipid metabolism inhibitors in diverse species of the filamentous fungus Fusarium.</title>
        <authorList>
            <person name="Kim H.S."/>
            <person name="Lohmar J.M."/>
            <person name="Busman M."/>
            <person name="Brown D.W."/>
            <person name="Naumann T.A."/>
            <person name="Divon H.H."/>
            <person name="Lysoe E."/>
            <person name="Uhlig S."/>
            <person name="Proctor R.H."/>
        </authorList>
    </citation>
    <scope>NUCLEOTIDE SEQUENCE</scope>
    <source>
        <strain evidence="4">NRRL 20472</strain>
    </source>
</reference>
<proteinExistence type="predicted"/>